<dbReference type="Proteomes" id="UP000006228">
    <property type="component" value="Unassembled WGS sequence"/>
</dbReference>
<evidence type="ECO:0000256" key="1">
    <source>
        <dbReference type="SAM" id="Phobius"/>
    </source>
</evidence>
<reference evidence="2 3" key="1">
    <citation type="journal article" date="2012" name="Int. J. Syst. Evol. Microbiol.">
        <title>Vibrio caribbeanicus sp. nov., isolated from the marine sponge Scleritoderma cyanea.</title>
        <authorList>
            <person name="Hoffmann M."/>
            <person name="Monday S.R."/>
            <person name="Allard M.W."/>
            <person name="Strain E.A."/>
            <person name="Whittaker P."/>
            <person name="Naum M."/>
            <person name="McCarthy P.J."/>
            <person name="Lopez J.V."/>
            <person name="Fischer M."/>
            <person name="Brown E.W."/>
        </authorList>
    </citation>
    <scope>NUCLEOTIDE SEQUENCE [LARGE SCALE GENOMIC DNA]</scope>
    <source>
        <strain evidence="3">DSMZ 21326</strain>
    </source>
</reference>
<name>E8M3H5_PHOS4</name>
<evidence type="ECO:0000313" key="3">
    <source>
        <dbReference type="Proteomes" id="UP000006228"/>
    </source>
</evidence>
<feature type="transmembrane region" description="Helical" evidence="1">
    <location>
        <begin position="7"/>
        <end position="30"/>
    </location>
</feature>
<comment type="caution">
    <text evidence="2">The sequence shown here is derived from an EMBL/GenBank/DDBJ whole genome shotgun (WGS) entry which is preliminary data.</text>
</comment>
<accession>E8M3H5</accession>
<dbReference type="EMBL" id="AEVT01000018">
    <property type="protein sequence ID" value="EGA71481.1"/>
    <property type="molecule type" value="Genomic_DNA"/>
</dbReference>
<gene>
    <name evidence="2" type="ORF">VISI1226_11881</name>
</gene>
<dbReference type="AlphaFoldDB" id="E8M3H5"/>
<feature type="transmembrane region" description="Helical" evidence="1">
    <location>
        <begin position="42"/>
        <end position="60"/>
    </location>
</feature>
<organism evidence="2 3">
    <name type="scientific">Vibrio sinaloensis DSM 21326</name>
    <dbReference type="NCBI Taxonomy" id="945550"/>
    <lineage>
        <taxon>Bacteria</taxon>
        <taxon>Pseudomonadati</taxon>
        <taxon>Pseudomonadota</taxon>
        <taxon>Gammaproteobacteria</taxon>
        <taxon>Vibrionales</taxon>
        <taxon>Vibrionaceae</taxon>
        <taxon>Vibrio</taxon>
        <taxon>Vibrio oreintalis group</taxon>
    </lineage>
</organism>
<keyword evidence="1" id="KW-0472">Membrane</keyword>
<keyword evidence="1" id="KW-1133">Transmembrane helix</keyword>
<sequence>MGGKIIFPFVITIAMTSMLVSIPLGLAVAIGTSRYLILEWSVWPIVANVFSITAGAATATQLGKFAKRLFDDLPRGR</sequence>
<protein>
    <submittedName>
        <fullName evidence="2">Uncharacterized protein</fullName>
    </submittedName>
</protein>
<keyword evidence="1" id="KW-0812">Transmembrane</keyword>
<evidence type="ECO:0000313" key="2">
    <source>
        <dbReference type="EMBL" id="EGA71481.1"/>
    </source>
</evidence>
<proteinExistence type="predicted"/>